<feature type="non-terminal residue" evidence="2">
    <location>
        <position position="143"/>
    </location>
</feature>
<feature type="region of interest" description="Disordered" evidence="1">
    <location>
        <begin position="1"/>
        <end position="58"/>
    </location>
</feature>
<evidence type="ECO:0000313" key="3">
    <source>
        <dbReference type="Proteomes" id="UP001381693"/>
    </source>
</evidence>
<feature type="compositionally biased region" description="Basic and acidic residues" evidence="1">
    <location>
        <begin position="36"/>
        <end position="52"/>
    </location>
</feature>
<reference evidence="2 3" key="1">
    <citation type="submission" date="2023-11" db="EMBL/GenBank/DDBJ databases">
        <title>Halocaridina rubra genome assembly.</title>
        <authorList>
            <person name="Smith C."/>
        </authorList>
    </citation>
    <scope>NUCLEOTIDE SEQUENCE [LARGE SCALE GENOMIC DNA]</scope>
    <source>
        <strain evidence="2">EP-1</strain>
        <tissue evidence="2">Whole</tissue>
    </source>
</reference>
<feature type="compositionally biased region" description="Polar residues" evidence="1">
    <location>
        <begin position="20"/>
        <end position="29"/>
    </location>
</feature>
<evidence type="ECO:0000313" key="2">
    <source>
        <dbReference type="EMBL" id="KAK7067791.1"/>
    </source>
</evidence>
<name>A0AAN8ZTB5_HALRR</name>
<organism evidence="2 3">
    <name type="scientific">Halocaridina rubra</name>
    <name type="common">Hawaiian red shrimp</name>
    <dbReference type="NCBI Taxonomy" id="373956"/>
    <lineage>
        <taxon>Eukaryota</taxon>
        <taxon>Metazoa</taxon>
        <taxon>Ecdysozoa</taxon>
        <taxon>Arthropoda</taxon>
        <taxon>Crustacea</taxon>
        <taxon>Multicrustacea</taxon>
        <taxon>Malacostraca</taxon>
        <taxon>Eumalacostraca</taxon>
        <taxon>Eucarida</taxon>
        <taxon>Decapoda</taxon>
        <taxon>Pleocyemata</taxon>
        <taxon>Caridea</taxon>
        <taxon>Atyoidea</taxon>
        <taxon>Atyidae</taxon>
        <taxon>Halocaridina</taxon>
    </lineage>
</organism>
<dbReference type="AlphaFoldDB" id="A0AAN8ZTB5"/>
<accession>A0AAN8ZTB5</accession>
<sequence length="143" mass="16548">MASEIDLQDDDREAARDRSLNNLTPSSTFMRRAQKRQVDLTSHKNMQDDNRQTGRGRNCGDLYAYSTYISRKQRYLKDYHIHNSRNPSTMKRLRNTYMGGQDQFIKTNPISNNHYIAGNDQGALIAVKIAQSRLFEHTLTHGN</sequence>
<dbReference type="EMBL" id="JAXCGZ010017706">
    <property type="protein sequence ID" value="KAK7067791.1"/>
    <property type="molecule type" value="Genomic_DNA"/>
</dbReference>
<keyword evidence="3" id="KW-1185">Reference proteome</keyword>
<evidence type="ECO:0000256" key="1">
    <source>
        <dbReference type="SAM" id="MobiDB-lite"/>
    </source>
</evidence>
<comment type="caution">
    <text evidence="2">The sequence shown here is derived from an EMBL/GenBank/DDBJ whole genome shotgun (WGS) entry which is preliminary data.</text>
</comment>
<protein>
    <submittedName>
        <fullName evidence="2">Uncharacterized protein</fullName>
    </submittedName>
</protein>
<feature type="compositionally biased region" description="Acidic residues" evidence="1">
    <location>
        <begin position="1"/>
        <end position="12"/>
    </location>
</feature>
<proteinExistence type="predicted"/>
<gene>
    <name evidence="2" type="ORF">SK128_001839</name>
</gene>
<dbReference type="Proteomes" id="UP001381693">
    <property type="component" value="Unassembled WGS sequence"/>
</dbReference>